<dbReference type="EMBL" id="QZAT01000001">
    <property type="protein sequence ID" value="THX35675.1"/>
    <property type="molecule type" value="Genomic_DNA"/>
</dbReference>
<accession>A0AB74KAB2</accession>
<evidence type="ECO:0000256" key="1">
    <source>
        <dbReference type="ARBA" id="ARBA00022801"/>
    </source>
</evidence>
<comment type="caution">
    <text evidence="4">Lacks conserved residue(s) required for the propagation of feature annotation.</text>
</comment>
<dbReference type="SUPFAM" id="SSF52540">
    <property type="entry name" value="P-loop containing nucleoside triphosphate hydrolases"/>
    <property type="match status" value="1"/>
</dbReference>
<dbReference type="GO" id="GO:0043531">
    <property type="term" value="F:ADP binding"/>
    <property type="evidence" value="ECO:0007669"/>
    <property type="project" value="InterPro"/>
</dbReference>
<feature type="domain" description="PNPLA" evidence="5">
    <location>
        <begin position="1"/>
        <end position="112"/>
    </location>
</feature>
<evidence type="ECO:0000256" key="4">
    <source>
        <dbReference type="PROSITE-ProRule" id="PRU01161"/>
    </source>
</evidence>
<proteinExistence type="predicted"/>
<gene>
    <name evidence="6" type="ORF">D6D12_00152</name>
</gene>
<dbReference type="GO" id="GO:0016020">
    <property type="term" value="C:membrane"/>
    <property type="evidence" value="ECO:0007669"/>
    <property type="project" value="TreeGrafter"/>
</dbReference>
<dbReference type="GO" id="GO:0019369">
    <property type="term" value="P:arachidonate metabolic process"/>
    <property type="evidence" value="ECO:0007669"/>
    <property type="project" value="TreeGrafter"/>
</dbReference>
<dbReference type="GO" id="GO:0046486">
    <property type="term" value="P:glycerolipid metabolic process"/>
    <property type="evidence" value="ECO:0007669"/>
    <property type="project" value="UniProtKB-ARBA"/>
</dbReference>
<feature type="short sequence motif" description="DGA/G" evidence="4">
    <location>
        <begin position="99"/>
        <end position="101"/>
    </location>
</feature>
<sequence>MPGREAKYSATNFETVIKKLVKKHTGDENTLLASADEVCKVFVCAQPALNPDTSHPFIMRSFEGYSPLEDLTIWQAARATSAAPTFFKQLVIGNHQFIDGGLGSNNPCRVLLKECQQIYRKKPGCTVSCIISIGSGMPKNIGISELNGIGFSWLRDVVKTLSGMATDCEAINEEVAAWFKATPDLYYRFNVEQGLQEVEMDKHEKLNIVTAKTEGYLSKDVQQEKLVQAAKKLASSDMGPCLVTELVPMVRNLSSSVQYDTERVELNEHPPFPISFFGRQEFLEQLHATLDPQSSGPRRMILWGFPGSGKTAITLKYLQLHGQQYTESIWINAKSKETMQESLREVVEELAPEQASRASAKPHLLMTKWLQRNRKPWLLIVDSFDDNQEIDLARMIPKCTHGSILITSRHPKPENVNDFVEEEVTQLHGTAATDLLCSKLGTSLLSGRALTRAVSIVTALHGLPLALEQAGIALKYGCSFEELENIVHDEANLSLVLNDKPHRNDWTYDKNQTIYAVLEDLYVRLGQENATAPHVMAWIALLGPGE</sequence>
<dbReference type="Proteomes" id="UP000310374">
    <property type="component" value="Unassembled WGS sequence"/>
</dbReference>
<name>A0AB74KAB2_AURPU</name>
<dbReference type="AlphaFoldDB" id="A0AB74KAB2"/>
<comment type="caution">
    <text evidence="6">The sequence shown here is derived from an EMBL/GenBank/DDBJ whole genome shotgun (WGS) entry which is preliminary data.</text>
</comment>
<evidence type="ECO:0000256" key="2">
    <source>
        <dbReference type="ARBA" id="ARBA00022963"/>
    </source>
</evidence>
<dbReference type="PROSITE" id="PS51635">
    <property type="entry name" value="PNPLA"/>
    <property type="match status" value="1"/>
</dbReference>
<dbReference type="InterPro" id="IPR016035">
    <property type="entry name" value="Acyl_Trfase/lysoPLipase"/>
</dbReference>
<reference evidence="6 7" key="1">
    <citation type="submission" date="2018-10" db="EMBL/GenBank/DDBJ databases">
        <title>Fifty Aureobasidium pullulans genomes reveal a recombining polyextremotolerant generalist.</title>
        <authorList>
            <person name="Gostincar C."/>
            <person name="Turk M."/>
            <person name="Zajc J."/>
            <person name="Gunde-Cimerman N."/>
        </authorList>
    </citation>
    <scope>NUCLEOTIDE SEQUENCE [LARGE SCALE GENOMIC DNA]</scope>
    <source>
        <strain evidence="6 7">EXF-10081</strain>
    </source>
</reference>
<evidence type="ECO:0000313" key="7">
    <source>
        <dbReference type="Proteomes" id="UP000310374"/>
    </source>
</evidence>
<dbReference type="InterPro" id="IPR002641">
    <property type="entry name" value="PNPLA_dom"/>
</dbReference>
<dbReference type="PANTHER" id="PTHR24185">
    <property type="entry name" value="CALCIUM-INDEPENDENT PHOSPHOLIPASE A2-GAMMA"/>
    <property type="match status" value="1"/>
</dbReference>
<dbReference type="GO" id="GO:0016042">
    <property type="term" value="P:lipid catabolic process"/>
    <property type="evidence" value="ECO:0007669"/>
    <property type="project" value="UniProtKB-KW"/>
</dbReference>
<keyword evidence="1" id="KW-0378">Hydrolase</keyword>
<dbReference type="Pfam" id="PF01734">
    <property type="entry name" value="Patatin"/>
    <property type="match status" value="1"/>
</dbReference>
<keyword evidence="2" id="KW-0442">Lipid degradation</keyword>
<dbReference type="Gene3D" id="3.40.50.300">
    <property type="entry name" value="P-loop containing nucleotide triphosphate hydrolases"/>
    <property type="match status" value="1"/>
</dbReference>
<keyword evidence="3" id="KW-0443">Lipid metabolism</keyword>
<evidence type="ECO:0000256" key="3">
    <source>
        <dbReference type="ARBA" id="ARBA00023098"/>
    </source>
</evidence>
<dbReference type="Gene3D" id="3.40.1090.10">
    <property type="entry name" value="Cytosolic phospholipase A2 catalytic domain"/>
    <property type="match status" value="1"/>
</dbReference>
<evidence type="ECO:0000313" key="6">
    <source>
        <dbReference type="EMBL" id="THX35675.1"/>
    </source>
</evidence>
<dbReference type="GO" id="GO:0047499">
    <property type="term" value="F:calcium-independent phospholipase A2 activity"/>
    <property type="evidence" value="ECO:0007669"/>
    <property type="project" value="TreeGrafter"/>
</dbReference>
<evidence type="ECO:0000259" key="5">
    <source>
        <dbReference type="PROSITE" id="PS51635"/>
    </source>
</evidence>
<dbReference type="InterPro" id="IPR041664">
    <property type="entry name" value="AAA_16"/>
</dbReference>
<dbReference type="Pfam" id="PF13191">
    <property type="entry name" value="AAA_16"/>
    <property type="match status" value="1"/>
</dbReference>
<organism evidence="6 7">
    <name type="scientific">Aureobasidium pullulans</name>
    <name type="common">Black yeast</name>
    <name type="synonym">Pullularia pullulans</name>
    <dbReference type="NCBI Taxonomy" id="5580"/>
    <lineage>
        <taxon>Eukaryota</taxon>
        <taxon>Fungi</taxon>
        <taxon>Dikarya</taxon>
        <taxon>Ascomycota</taxon>
        <taxon>Pezizomycotina</taxon>
        <taxon>Dothideomycetes</taxon>
        <taxon>Dothideomycetidae</taxon>
        <taxon>Dothideales</taxon>
        <taxon>Saccotheciaceae</taxon>
        <taxon>Aureobasidium</taxon>
    </lineage>
</organism>
<dbReference type="SUPFAM" id="SSF52151">
    <property type="entry name" value="FabD/lysophospholipase-like"/>
    <property type="match status" value="1"/>
</dbReference>
<protein>
    <submittedName>
        <fullName evidence="6">FabD/lysophospholipase-like protein</fullName>
    </submittedName>
</protein>
<dbReference type="PANTHER" id="PTHR24185:SF1">
    <property type="entry name" value="CALCIUM-INDEPENDENT PHOSPHOLIPASE A2-GAMMA"/>
    <property type="match status" value="1"/>
</dbReference>
<dbReference type="InterPro" id="IPR027417">
    <property type="entry name" value="P-loop_NTPase"/>
</dbReference>